<gene>
    <name evidence="1" type="ORF">GCM10011361_05930</name>
</gene>
<dbReference type="Proteomes" id="UP000625780">
    <property type="component" value="Unassembled WGS sequence"/>
</dbReference>
<evidence type="ECO:0000313" key="1">
    <source>
        <dbReference type="EMBL" id="GGD41666.1"/>
    </source>
</evidence>
<protein>
    <recommendedName>
        <fullName evidence="3">Spx/MgsR family RNA polymerase-binding regulatory protein</fullName>
    </recommendedName>
</protein>
<evidence type="ECO:0000313" key="2">
    <source>
        <dbReference type="Proteomes" id="UP000625780"/>
    </source>
</evidence>
<accession>A0ABQ1QRV8</accession>
<dbReference type="EMBL" id="BMFH01000001">
    <property type="protein sequence ID" value="GGD41666.1"/>
    <property type="molecule type" value="Genomic_DNA"/>
</dbReference>
<name>A0ABQ1QRV8_9FLAO</name>
<evidence type="ECO:0008006" key="3">
    <source>
        <dbReference type="Google" id="ProtNLM"/>
    </source>
</evidence>
<comment type="caution">
    <text evidence="1">The sequence shown here is derived from an EMBL/GenBank/DDBJ whole genome shotgun (WGS) entry which is preliminary data.</text>
</comment>
<organism evidence="1 2">
    <name type="scientific">Muriicola marianensis</name>
    <dbReference type="NCBI Taxonomy" id="1324801"/>
    <lineage>
        <taxon>Bacteria</taxon>
        <taxon>Pseudomonadati</taxon>
        <taxon>Bacteroidota</taxon>
        <taxon>Flavobacteriia</taxon>
        <taxon>Flavobacteriales</taxon>
        <taxon>Flavobacteriaceae</taxon>
        <taxon>Muriicola</taxon>
    </lineage>
</organism>
<reference evidence="2" key="1">
    <citation type="journal article" date="2019" name="Int. J. Syst. Evol. Microbiol.">
        <title>The Global Catalogue of Microorganisms (GCM) 10K type strain sequencing project: providing services to taxonomists for standard genome sequencing and annotation.</title>
        <authorList>
            <consortium name="The Broad Institute Genomics Platform"/>
            <consortium name="The Broad Institute Genome Sequencing Center for Infectious Disease"/>
            <person name="Wu L."/>
            <person name="Ma J."/>
        </authorList>
    </citation>
    <scope>NUCLEOTIDE SEQUENCE [LARGE SCALE GENOMIC DNA]</scope>
    <source>
        <strain evidence="2">CGMCC 1.12606</strain>
    </source>
</reference>
<proteinExistence type="predicted"/>
<sequence length="135" mass="15448">MNVISSNKRLLKVYMNSADPNDREARAYLSSVRKHILFVDLSVSPLTQRQWAGVIEKLDLHPSKITDPNHKLLKNERGERVFLSMDDWLNVLAISPEIVMGTIVVEGDEVLYFRSPKDLIQYVVAKPVSKNNSRE</sequence>
<keyword evidence="2" id="KW-1185">Reference proteome</keyword>
<dbReference type="Gene3D" id="3.40.30.10">
    <property type="entry name" value="Glutaredoxin"/>
    <property type="match status" value="1"/>
</dbReference>